<dbReference type="Pfam" id="PF00082">
    <property type="entry name" value="Peptidase_S8"/>
    <property type="match status" value="1"/>
</dbReference>
<evidence type="ECO:0000259" key="11">
    <source>
        <dbReference type="Pfam" id="PF06280"/>
    </source>
</evidence>
<dbReference type="PRINTS" id="PR00723">
    <property type="entry name" value="SUBTILISIN"/>
</dbReference>
<dbReference type="InterPro" id="IPR010435">
    <property type="entry name" value="C5a/SBT2-like_Fn3"/>
</dbReference>
<dbReference type="PANTHER" id="PTHR43806">
    <property type="entry name" value="PEPTIDASE S8"/>
    <property type="match status" value="1"/>
</dbReference>
<evidence type="ECO:0000256" key="6">
    <source>
        <dbReference type="PIRSR" id="PIRSR615500-1"/>
    </source>
</evidence>
<name>A0A6A5UQ08_9PLEO</name>
<feature type="signal peptide" evidence="9">
    <location>
        <begin position="1"/>
        <end position="19"/>
    </location>
</feature>
<feature type="domain" description="C5a peptidase/Subtilisin-like protease SBT2-like Fn3-like" evidence="11">
    <location>
        <begin position="610"/>
        <end position="731"/>
    </location>
</feature>
<reference evidence="12" key="1">
    <citation type="journal article" date="2020" name="Stud. Mycol.">
        <title>101 Dothideomycetes genomes: a test case for predicting lifestyles and emergence of pathogens.</title>
        <authorList>
            <person name="Haridas S."/>
            <person name="Albert R."/>
            <person name="Binder M."/>
            <person name="Bloem J."/>
            <person name="Labutti K."/>
            <person name="Salamov A."/>
            <person name="Andreopoulos B."/>
            <person name="Baker S."/>
            <person name="Barry K."/>
            <person name="Bills G."/>
            <person name="Bluhm B."/>
            <person name="Cannon C."/>
            <person name="Castanera R."/>
            <person name="Culley D."/>
            <person name="Daum C."/>
            <person name="Ezra D."/>
            <person name="Gonzalez J."/>
            <person name="Henrissat B."/>
            <person name="Kuo A."/>
            <person name="Liang C."/>
            <person name="Lipzen A."/>
            <person name="Lutzoni F."/>
            <person name="Magnuson J."/>
            <person name="Mondo S."/>
            <person name="Nolan M."/>
            <person name="Ohm R."/>
            <person name="Pangilinan J."/>
            <person name="Park H.-J."/>
            <person name="Ramirez L."/>
            <person name="Alfaro M."/>
            <person name="Sun H."/>
            <person name="Tritt A."/>
            <person name="Yoshinaga Y."/>
            <person name="Zwiers L.-H."/>
            <person name="Turgeon B."/>
            <person name="Goodwin S."/>
            <person name="Spatafora J."/>
            <person name="Crous P."/>
            <person name="Grigoriev I."/>
        </authorList>
    </citation>
    <scope>NUCLEOTIDE SEQUENCE</scope>
    <source>
        <strain evidence="12">CBS 107.79</strain>
    </source>
</reference>
<dbReference type="Proteomes" id="UP000800036">
    <property type="component" value="Unassembled WGS sequence"/>
</dbReference>
<keyword evidence="2 7" id="KW-0645">Protease</keyword>
<dbReference type="InterPro" id="IPR023828">
    <property type="entry name" value="Peptidase_S8_Ser-AS"/>
</dbReference>
<dbReference type="InterPro" id="IPR000209">
    <property type="entry name" value="Peptidase_S8/S53_dom"/>
</dbReference>
<dbReference type="PROSITE" id="PS51892">
    <property type="entry name" value="SUBTILASE"/>
    <property type="match status" value="1"/>
</dbReference>
<dbReference type="InterPro" id="IPR034187">
    <property type="entry name" value="Peptidases_S8_5"/>
</dbReference>
<dbReference type="PROSITE" id="PS00136">
    <property type="entry name" value="SUBTILASE_ASP"/>
    <property type="match status" value="1"/>
</dbReference>
<evidence type="ECO:0000256" key="9">
    <source>
        <dbReference type="SAM" id="SignalP"/>
    </source>
</evidence>
<dbReference type="OrthoDB" id="10256524at2759"/>
<evidence type="ECO:0000256" key="8">
    <source>
        <dbReference type="RuleBase" id="RU003355"/>
    </source>
</evidence>
<evidence type="ECO:0000256" key="2">
    <source>
        <dbReference type="ARBA" id="ARBA00022670"/>
    </source>
</evidence>
<dbReference type="EMBL" id="ML976741">
    <property type="protein sequence ID" value="KAF1966774.1"/>
    <property type="molecule type" value="Genomic_DNA"/>
</dbReference>
<comment type="similarity">
    <text evidence="1 7 8">Belongs to the peptidase S8 family.</text>
</comment>
<dbReference type="InterPro" id="IPR022398">
    <property type="entry name" value="Peptidase_S8_His-AS"/>
</dbReference>
<evidence type="ECO:0000256" key="3">
    <source>
        <dbReference type="ARBA" id="ARBA00022729"/>
    </source>
</evidence>
<dbReference type="SUPFAM" id="SSF52743">
    <property type="entry name" value="Subtilisin-like"/>
    <property type="match status" value="1"/>
</dbReference>
<dbReference type="InterPro" id="IPR015500">
    <property type="entry name" value="Peptidase_S8_subtilisin-rel"/>
</dbReference>
<feature type="active site" description="Charge relay system" evidence="6 7">
    <location>
        <position position="207"/>
    </location>
</feature>
<sequence>MQLARALLALLSAVAIAHAAQQPDRNATRDATPKRYIVELSSRAKSSRAASLRRNGLRIVKHFDSDLFPAVSVECIGKEECGGADIAKAIDEEDDEDGVAVAAVYKAQTLRIISPYAEGESFSNDAAAANYSMHSATGVEKLHEMGIIGEGATVALIDTGVQYTHPALGGGIGPEYTVIGGYDLIGDGDVPTTPPQPDDDPMDYYGHGTHVAGIVAGKSEQFVGVAPGAKIRSYKVISNTGYSNEEIVIEGFLMAYEEGADIISASLGEKSGFTSNALAVVASRMVEQGVFVCIAIGNDGQDGPFMSSNGASGVNVLTVASSEPGTYPAQAFSATFTLNGTANETEVAYIPGFNAFPTSIADWPIVPVSKNSSVKANACNPLPDDTPDLSTRVVLIRSGGCSVYNKLDNVAAFNASYVLIYSDDGPYVPPPSGASPLTGAIEDRAGEAIVATVAAGGKVSASFDITTGHYVGLHNAGPGRPALYSSFGGTYDLFLKPDIAAPGSKILSTYPTDSYQVLSGTSMATPYMAGIAALWVGVHGGRAANGASWAKTLIARMVTTGRTVPWADYQTSATDYGFWAPTTQVGGGFVDAIRIMNYTTQTSFEGRKFELNDTAHFVGTHSVEITNTGSESVTYNFTLQDAGGYEAYKPAVPGQSQFGVPAITQYYELVPKEMTPGIVMPEGEFIVGPGESKTAEFTFTVPEGLNETNLPCYSGKILLSGSNGEELGIPYFGVGSNLHDTMPSVWDTGSGFPYLFKGYDGSEGASLEPNVPFNISFNFTRAEQSFPHLNTLLVYGTEELRWDIFDASYTEADWSYPPTVGVNKYIGSATSWNGTASSGWFTLEDNNPEDIFPFPLYDQPRNKWGVYFWLGRLANGSEIVPGEYKWRIAALKPFGDRERASDWDVWETPKITVLPKGGKGNAGGNGTTAARR</sequence>
<feature type="active site" description="Charge relay system" evidence="6 7">
    <location>
        <position position="158"/>
    </location>
</feature>
<evidence type="ECO:0000256" key="4">
    <source>
        <dbReference type="ARBA" id="ARBA00022801"/>
    </source>
</evidence>
<dbReference type="CDD" id="cd02124">
    <property type="entry name" value="PA_PoS1_like"/>
    <property type="match status" value="1"/>
</dbReference>
<dbReference type="Gene3D" id="3.40.50.200">
    <property type="entry name" value="Peptidase S8/S53 domain"/>
    <property type="match status" value="2"/>
</dbReference>
<feature type="chain" id="PRO_5025507764" evidence="9">
    <location>
        <begin position="20"/>
        <end position="932"/>
    </location>
</feature>
<dbReference type="PANTHER" id="PTHR43806:SF66">
    <property type="entry name" value="SERIN ENDOPEPTIDASE"/>
    <property type="match status" value="1"/>
</dbReference>
<dbReference type="InterPro" id="IPR050131">
    <property type="entry name" value="Peptidase_S8_subtilisin-like"/>
</dbReference>
<accession>A0A6A5UQ08</accession>
<evidence type="ECO:0000259" key="10">
    <source>
        <dbReference type="Pfam" id="PF00082"/>
    </source>
</evidence>
<evidence type="ECO:0000313" key="12">
    <source>
        <dbReference type="EMBL" id="KAF1966774.1"/>
    </source>
</evidence>
<dbReference type="InterPro" id="IPR036852">
    <property type="entry name" value="Peptidase_S8/S53_dom_sf"/>
</dbReference>
<keyword evidence="5 7" id="KW-0720">Serine protease</keyword>
<feature type="domain" description="Peptidase S8/S53" evidence="10">
    <location>
        <begin position="149"/>
        <end position="561"/>
    </location>
</feature>
<dbReference type="GO" id="GO:0004252">
    <property type="term" value="F:serine-type endopeptidase activity"/>
    <property type="evidence" value="ECO:0007669"/>
    <property type="project" value="UniProtKB-UniRule"/>
</dbReference>
<keyword evidence="3 9" id="KW-0732">Signal</keyword>
<dbReference type="CDD" id="cd07489">
    <property type="entry name" value="Peptidases_S8_5"/>
    <property type="match status" value="1"/>
</dbReference>
<evidence type="ECO:0000256" key="1">
    <source>
        <dbReference type="ARBA" id="ARBA00011073"/>
    </source>
</evidence>
<organism evidence="12 13">
    <name type="scientific">Bimuria novae-zelandiae CBS 107.79</name>
    <dbReference type="NCBI Taxonomy" id="1447943"/>
    <lineage>
        <taxon>Eukaryota</taxon>
        <taxon>Fungi</taxon>
        <taxon>Dikarya</taxon>
        <taxon>Ascomycota</taxon>
        <taxon>Pezizomycotina</taxon>
        <taxon>Dothideomycetes</taxon>
        <taxon>Pleosporomycetidae</taxon>
        <taxon>Pleosporales</taxon>
        <taxon>Massarineae</taxon>
        <taxon>Didymosphaeriaceae</taxon>
        <taxon>Bimuria</taxon>
    </lineage>
</organism>
<dbReference type="Pfam" id="PF06280">
    <property type="entry name" value="fn3_5"/>
    <property type="match status" value="1"/>
</dbReference>
<evidence type="ECO:0000256" key="7">
    <source>
        <dbReference type="PROSITE-ProRule" id="PRU01240"/>
    </source>
</evidence>
<keyword evidence="13" id="KW-1185">Reference proteome</keyword>
<dbReference type="AlphaFoldDB" id="A0A6A5UQ08"/>
<protein>
    <submittedName>
        <fullName evidence="12">Putative minor extracellular protease vpr</fullName>
    </submittedName>
</protein>
<dbReference type="PROSITE" id="PS00137">
    <property type="entry name" value="SUBTILASE_HIS"/>
    <property type="match status" value="1"/>
</dbReference>
<gene>
    <name evidence="12" type="ORF">BU23DRAFT_311611</name>
</gene>
<dbReference type="GO" id="GO:0016020">
    <property type="term" value="C:membrane"/>
    <property type="evidence" value="ECO:0007669"/>
    <property type="project" value="InterPro"/>
</dbReference>
<evidence type="ECO:0000313" key="13">
    <source>
        <dbReference type="Proteomes" id="UP000800036"/>
    </source>
</evidence>
<dbReference type="GO" id="GO:0006508">
    <property type="term" value="P:proteolysis"/>
    <property type="evidence" value="ECO:0007669"/>
    <property type="project" value="UniProtKB-KW"/>
</dbReference>
<proteinExistence type="inferred from homology"/>
<feature type="active site" description="Charge relay system" evidence="6 7">
    <location>
        <position position="522"/>
    </location>
</feature>
<dbReference type="PROSITE" id="PS00138">
    <property type="entry name" value="SUBTILASE_SER"/>
    <property type="match status" value="1"/>
</dbReference>
<keyword evidence="4 7" id="KW-0378">Hydrolase</keyword>
<dbReference type="InterPro" id="IPR023827">
    <property type="entry name" value="Peptidase_S8_Asp-AS"/>
</dbReference>
<evidence type="ECO:0000256" key="5">
    <source>
        <dbReference type="ARBA" id="ARBA00022825"/>
    </source>
</evidence>